<evidence type="ECO:0000256" key="3">
    <source>
        <dbReference type="ARBA" id="ARBA00023004"/>
    </source>
</evidence>
<evidence type="ECO:0000256" key="2">
    <source>
        <dbReference type="ARBA" id="ARBA00022723"/>
    </source>
</evidence>
<dbReference type="HOGENOM" id="CLU_2144653_0_0_7"/>
<dbReference type="Gene3D" id="1.10.760.10">
    <property type="entry name" value="Cytochrome c-like domain"/>
    <property type="match status" value="1"/>
</dbReference>
<sequence length="119" mass="12790" precursor="true">MRTTALRNASLITAGLMAIMVLTFAWHRSEADTSEDISSLGAEIFNSRCAGCHPRDSVQGGFGPGLKNLAARGTLPVSDRPVNEANLLRQLNEPVGVMPSFKDMDAKSKSAVVDYLLKL</sequence>
<dbReference type="GO" id="GO:0046872">
    <property type="term" value="F:metal ion binding"/>
    <property type="evidence" value="ECO:0007669"/>
    <property type="project" value="UniProtKB-KW"/>
</dbReference>
<gene>
    <name evidence="6" type="ORF">Desaf_0254</name>
</gene>
<dbReference type="InterPro" id="IPR036909">
    <property type="entry name" value="Cyt_c-like_dom_sf"/>
</dbReference>
<dbReference type="Pfam" id="PF13442">
    <property type="entry name" value="Cytochrome_CBB3"/>
    <property type="match status" value="1"/>
</dbReference>
<dbReference type="STRING" id="690850.Desaf_0254"/>
<evidence type="ECO:0000256" key="1">
    <source>
        <dbReference type="ARBA" id="ARBA00022617"/>
    </source>
</evidence>
<reference evidence="6 7" key="1">
    <citation type="journal article" date="2011" name="J. Bacteriol.">
        <title>Genome sequence of the mercury-methylating and pleomorphic Desulfovibrio africanus Strain Walvis Bay.</title>
        <authorList>
            <person name="Brown S.D."/>
            <person name="Wall J.D."/>
            <person name="Kucken A.M."/>
            <person name="Gilmour C.C."/>
            <person name="Podar M."/>
            <person name="Brandt C.C."/>
            <person name="Teshima H."/>
            <person name="Detter J.C."/>
            <person name="Han C.S."/>
            <person name="Land M.L."/>
            <person name="Lucas S."/>
            <person name="Han J."/>
            <person name="Pennacchio L."/>
            <person name="Nolan M."/>
            <person name="Pitluck S."/>
            <person name="Woyke T."/>
            <person name="Goodwin L."/>
            <person name="Palumbo A.V."/>
            <person name="Elias D.A."/>
        </authorList>
    </citation>
    <scope>NUCLEOTIDE SEQUENCE [LARGE SCALE GENOMIC DNA]</scope>
    <source>
        <strain evidence="6 7">Walvis Bay</strain>
    </source>
</reference>
<keyword evidence="7" id="KW-1185">Reference proteome</keyword>
<proteinExistence type="predicted"/>
<evidence type="ECO:0000313" key="6">
    <source>
        <dbReference type="EMBL" id="EGJ48612.1"/>
    </source>
</evidence>
<accession>F3YU06</accession>
<dbReference type="InterPro" id="IPR009056">
    <property type="entry name" value="Cyt_c-like_dom"/>
</dbReference>
<organism evidence="6 7">
    <name type="scientific">Desulfocurvibacter africanus subsp. africanus str. Walvis Bay</name>
    <dbReference type="NCBI Taxonomy" id="690850"/>
    <lineage>
        <taxon>Bacteria</taxon>
        <taxon>Pseudomonadati</taxon>
        <taxon>Thermodesulfobacteriota</taxon>
        <taxon>Desulfovibrionia</taxon>
        <taxon>Desulfovibrionales</taxon>
        <taxon>Desulfovibrionaceae</taxon>
        <taxon>Desulfocurvibacter</taxon>
    </lineage>
</organism>
<dbReference type="RefSeq" id="WP_014258470.1">
    <property type="nucleotide sequence ID" value="NC_016629.1"/>
</dbReference>
<evidence type="ECO:0000259" key="5">
    <source>
        <dbReference type="PROSITE" id="PS51007"/>
    </source>
</evidence>
<dbReference type="EMBL" id="CP003221">
    <property type="protein sequence ID" value="EGJ48612.1"/>
    <property type="molecule type" value="Genomic_DNA"/>
</dbReference>
<dbReference type="KEGG" id="daf:Desaf_0254"/>
<keyword evidence="3 4" id="KW-0408">Iron</keyword>
<dbReference type="GO" id="GO:0009055">
    <property type="term" value="F:electron transfer activity"/>
    <property type="evidence" value="ECO:0007669"/>
    <property type="project" value="InterPro"/>
</dbReference>
<keyword evidence="1 4" id="KW-0349">Heme</keyword>
<dbReference type="PROSITE" id="PS51007">
    <property type="entry name" value="CYTC"/>
    <property type="match status" value="1"/>
</dbReference>
<feature type="domain" description="Cytochrome c" evidence="5">
    <location>
        <begin position="36"/>
        <end position="119"/>
    </location>
</feature>
<dbReference type="Proteomes" id="UP000007844">
    <property type="component" value="Chromosome"/>
</dbReference>
<evidence type="ECO:0000313" key="7">
    <source>
        <dbReference type="Proteomes" id="UP000007844"/>
    </source>
</evidence>
<name>F3YU06_DESAF</name>
<dbReference type="GO" id="GO:0020037">
    <property type="term" value="F:heme binding"/>
    <property type="evidence" value="ECO:0007669"/>
    <property type="project" value="InterPro"/>
</dbReference>
<keyword evidence="2 4" id="KW-0479">Metal-binding</keyword>
<evidence type="ECO:0000256" key="4">
    <source>
        <dbReference type="PROSITE-ProRule" id="PRU00433"/>
    </source>
</evidence>
<dbReference type="AlphaFoldDB" id="F3YU06"/>
<dbReference type="SUPFAM" id="SSF46626">
    <property type="entry name" value="Cytochrome c"/>
    <property type="match status" value="1"/>
</dbReference>
<protein>
    <recommendedName>
        <fullName evidence="5">Cytochrome c domain-containing protein</fullName>
    </recommendedName>
</protein>